<dbReference type="InterPro" id="IPR007461">
    <property type="entry name" value="Ysc84_actin-binding"/>
</dbReference>
<evidence type="ECO:0000259" key="1">
    <source>
        <dbReference type="Pfam" id="PF04366"/>
    </source>
</evidence>
<dbReference type="PANTHER" id="PTHR15629:SF8">
    <property type="entry name" value="DUF500 DOMAIN PROTEIN (AFU_ORTHOLOGUE AFUA_5G07310)"/>
    <property type="match status" value="1"/>
</dbReference>
<dbReference type="EMBL" id="KN832870">
    <property type="protein sequence ID" value="KIN08119.1"/>
    <property type="molecule type" value="Genomic_DNA"/>
</dbReference>
<name>A0A0C3D9X7_OIDMZ</name>
<organism evidence="2 3">
    <name type="scientific">Oidiodendron maius (strain Zn)</name>
    <dbReference type="NCBI Taxonomy" id="913774"/>
    <lineage>
        <taxon>Eukaryota</taxon>
        <taxon>Fungi</taxon>
        <taxon>Dikarya</taxon>
        <taxon>Ascomycota</taxon>
        <taxon>Pezizomycotina</taxon>
        <taxon>Leotiomycetes</taxon>
        <taxon>Leotiomycetes incertae sedis</taxon>
        <taxon>Myxotrichaceae</taxon>
        <taxon>Oidiodendron</taxon>
    </lineage>
</organism>
<protein>
    <recommendedName>
        <fullName evidence="1">Ysc84 actin-binding domain-containing protein</fullName>
    </recommendedName>
</protein>
<evidence type="ECO:0000313" key="3">
    <source>
        <dbReference type="Proteomes" id="UP000054321"/>
    </source>
</evidence>
<dbReference type="Pfam" id="PF04366">
    <property type="entry name" value="Ysc84"/>
    <property type="match status" value="1"/>
</dbReference>
<feature type="non-terminal residue" evidence="2">
    <location>
        <position position="268"/>
    </location>
</feature>
<proteinExistence type="predicted"/>
<dbReference type="CDD" id="cd11524">
    <property type="entry name" value="SYLF"/>
    <property type="match status" value="1"/>
</dbReference>
<dbReference type="InterPro" id="IPR051702">
    <property type="entry name" value="SH3_domain_YSC84-like"/>
</dbReference>
<dbReference type="Proteomes" id="UP000054321">
    <property type="component" value="Unassembled WGS sequence"/>
</dbReference>
<feature type="domain" description="Ysc84 actin-binding" evidence="1">
    <location>
        <begin position="138"/>
        <end position="262"/>
    </location>
</feature>
<dbReference type="AlphaFoldDB" id="A0A0C3D9X7"/>
<sequence length="268" mass="29084">STTTQTKQRGKAAFDKGWAAFERLGGPVNRLSNKLGCEAFCPMALGHECDKAARILKSFCEEGFYTEEYSHPGSAPGPRIKPKVLVKIPQRVIQNCVGLAIFTVMRTGMWISGAGGSGILIARKEDGSWSPPSGLLVHTLGVGFMAGIDIYDCVVVINNHQALEAFSKVRVSLGGELSMVAGPVGVGGILESEVMKDRRPVFSYVKSRGLYAGLQLDGTVIVERNDENARFYGERLPIGEILRGNVRMVPQETRALMRVLSQVGQRTN</sequence>
<evidence type="ECO:0000313" key="2">
    <source>
        <dbReference type="EMBL" id="KIN08119.1"/>
    </source>
</evidence>
<dbReference type="InParanoid" id="A0A0C3D9X7"/>
<feature type="non-terminal residue" evidence="2">
    <location>
        <position position="1"/>
    </location>
</feature>
<dbReference type="PANTHER" id="PTHR15629">
    <property type="entry name" value="SH3YL1 PROTEIN"/>
    <property type="match status" value="1"/>
</dbReference>
<reference evidence="3" key="2">
    <citation type="submission" date="2015-01" db="EMBL/GenBank/DDBJ databases">
        <title>Evolutionary Origins and Diversification of the Mycorrhizal Mutualists.</title>
        <authorList>
            <consortium name="DOE Joint Genome Institute"/>
            <consortium name="Mycorrhizal Genomics Consortium"/>
            <person name="Kohler A."/>
            <person name="Kuo A."/>
            <person name="Nagy L.G."/>
            <person name="Floudas D."/>
            <person name="Copeland A."/>
            <person name="Barry K.W."/>
            <person name="Cichocki N."/>
            <person name="Veneault-Fourrey C."/>
            <person name="LaButti K."/>
            <person name="Lindquist E.A."/>
            <person name="Lipzen A."/>
            <person name="Lundell T."/>
            <person name="Morin E."/>
            <person name="Murat C."/>
            <person name="Riley R."/>
            <person name="Ohm R."/>
            <person name="Sun H."/>
            <person name="Tunlid A."/>
            <person name="Henrissat B."/>
            <person name="Grigoriev I.V."/>
            <person name="Hibbett D.S."/>
            <person name="Martin F."/>
        </authorList>
    </citation>
    <scope>NUCLEOTIDE SEQUENCE [LARGE SCALE GENOMIC DNA]</scope>
    <source>
        <strain evidence="3">Zn</strain>
    </source>
</reference>
<accession>A0A0C3D9X7</accession>
<dbReference type="GO" id="GO:0035091">
    <property type="term" value="F:phosphatidylinositol binding"/>
    <property type="evidence" value="ECO:0007669"/>
    <property type="project" value="TreeGrafter"/>
</dbReference>
<reference evidence="2 3" key="1">
    <citation type="submission" date="2014-04" db="EMBL/GenBank/DDBJ databases">
        <authorList>
            <consortium name="DOE Joint Genome Institute"/>
            <person name="Kuo A."/>
            <person name="Martino E."/>
            <person name="Perotto S."/>
            <person name="Kohler A."/>
            <person name="Nagy L.G."/>
            <person name="Floudas D."/>
            <person name="Copeland A."/>
            <person name="Barry K.W."/>
            <person name="Cichocki N."/>
            <person name="Veneault-Fourrey C."/>
            <person name="LaButti K."/>
            <person name="Lindquist E.A."/>
            <person name="Lipzen A."/>
            <person name="Lundell T."/>
            <person name="Morin E."/>
            <person name="Murat C."/>
            <person name="Sun H."/>
            <person name="Tunlid A."/>
            <person name="Henrissat B."/>
            <person name="Grigoriev I.V."/>
            <person name="Hibbett D.S."/>
            <person name="Martin F."/>
            <person name="Nordberg H.P."/>
            <person name="Cantor M.N."/>
            <person name="Hua S.X."/>
        </authorList>
    </citation>
    <scope>NUCLEOTIDE SEQUENCE [LARGE SCALE GENOMIC DNA]</scope>
    <source>
        <strain evidence="2 3">Zn</strain>
    </source>
</reference>
<dbReference type="STRING" id="913774.A0A0C3D9X7"/>
<dbReference type="OrthoDB" id="10255128at2759"/>
<keyword evidence="3" id="KW-1185">Reference proteome</keyword>
<dbReference type="HOGENOM" id="CLU_015320_1_0_1"/>
<gene>
    <name evidence="2" type="ORF">OIDMADRAFT_85057</name>
</gene>